<dbReference type="InterPro" id="IPR048020">
    <property type="entry name" value="Transpos_IS3"/>
</dbReference>
<dbReference type="RefSeq" id="WP_249328238.1">
    <property type="nucleotide sequence ID" value="NZ_CP060635.1"/>
</dbReference>
<dbReference type="Pfam" id="PF00665">
    <property type="entry name" value="rve"/>
    <property type="match status" value="1"/>
</dbReference>
<dbReference type="InterPro" id="IPR050900">
    <property type="entry name" value="Transposase_IS3/IS150/IS904"/>
</dbReference>
<name>A0A7G9G974_9FIRM</name>
<dbReference type="InterPro" id="IPR001584">
    <property type="entry name" value="Integrase_cat-core"/>
</dbReference>
<dbReference type="AlphaFoldDB" id="A0A7G9G974"/>
<evidence type="ECO:0000259" key="1">
    <source>
        <dbReference type="PROSITE" id="PS50994"/>
    </source>
</evidence>
<gene>
    <name evidence="2" type="ORF">H9Q79_10400</name>
</gene>
<dbReference type="PROSITE" id="PS50994">
    <property type="entry name" value="INTEGRASE"/>
    <property type="match status" value="1"/>
</dbReference>
<feature type="domain" description="Integrase catalytic" evidence="1">
    <location>
        <begin position="128"/>
        <end position="295"/>
    </location>
</feature>
<sequence>MMFIALKTEDGARKGNISFYCHMLDVSRQGFYKYLANKDRPWKYQDLAEAMREICSEDEYNDTYGRIRMYQVLLLKPPEGVSILGGRTVYRVMEQIGLSHRPKRKPNGITKADREAMKTDDLLKRDFQSDRPLKKCVTDITEIKAKDGKLYVSAIFDCFDLGVLGLAMETNMKADLCVHTLDHALTAYPTLRGAIVHSDRGTQYTSEIYRKAVTKYGICQSMNSAGGRCHDNAGCESMWARMKSELLYNRYDTEQMTVEELKVVIWRYFISYWNNRRICSANGGLPPMLKRKQYYDSLELAA</sequence>
<dbReference type="Gene3D" id="3.30.420.10">
    <property type="entry name" value="Ribonuclease H-like superfamily/Ribonuclease H"/>
    <property type="match status" value="1"/>
</dbReference>
<dbReference type="KEGG" id="whj:H9Q79_10400"/>
<dbReference type="PANTHER" id="PTHR46889:SF5">
    <property type="entry name" value="INTEGRASE PROTEIN"/>
    <property type="match status" value="1"/>
</dbReference>
<organism evidence="2 3">
    <name type="scientific">Wansuia hejianensis</name>
    <dbReference type="NCBI Taxonomy" id="2763667"/>
    <lineage>
        <taxon>Bacteria</taxon>
        <taxon>Bacillati</taxon>
        <taxon>Bacillota</taxon>
        <taxon>Clostridia</taxon>
        <taxon>Lachnospirales</taxon>
        <taxon>Lachnospiraceae</taxon>
        <taxon>Wansuia</taxon>
    </lineage>
</organism>
<dbReference type="EMBL" id="CP060635">
    <property type="protein sequence ID" value="QNM07356.1"/>
    <property type="molecule type" value="Genomic_DNA"/>
</dbReference>
<dbReference type="GO" id="GO:0003676">
    <property type="term" value="F:nucleic acid binding"/>
    <property type="evidence" value="ECO:0007669"/>
    <property type="project" value="InterPro"/>
</dbReference>
<evidence type="ECO:0000313" key="2">
    <source>
        <dbReference type="EMBL" id="QNM07356.1"/>
    </source>
</evidence>
<keyword evidence="3" id="KW-1185">Reference proteome</keyword>
<dbReference type="InterPro" id="IPR012337">
    <property type="entry name" value="RNaseH-like_sf"/>
</dbReference>
<protein>
    <submittedName>
        <fullName evidence="2">IS3 family transposase</fullName>
    </submittedName>
</protein>
<accession>A0A7G9G974</accession>
<reference evidence="2 3" key="1">
    <citation type="submission" date="2020-08" db="EMBL/GenBank/DDBJ databases">
        <authorList>
            <person name="Liu C."/>
            <person name="Sun Q."/>
        </authorList>
    </citation>
    <scope>NUCLEOTIDE SEQUENCE [LARGE SCALE GENOMIC DNA]</scope>
    <source>
        <strain evidence="2 3">NSJ-29</strain>
    </source>
</reference>
<dbReference type="Proteomes" id="UP000515860">
    <property type="component" value="Chromosome"/>
</dbReference>
<dbReference type="PANTHER" id="PTHR46889">
    <property type="entry name" value="TRANSPOSASE INSF FOR INSERTION SEQUENCE IS3B-RELATED"/>
    <property type="match status" value="1"/>
</dbReference>
<dbReference type="InterPro" id="IPR036397">
    <property type="entry name" value="RNaseH_sf"/>
</dbReference>
<evidence type="ECO:0000313" key="3">
    <source>
        <dbReference type="Proteomes" id="UP000515860"/>
    </source>
</evidence>
<proteinExistence type="predicted"/>
<dbReference type="NCBIfam" id="NF033516">
    <property type="entry name" value="transpos_IS3"/>
    <property type="match status" value="1"/>
</dbReference>
<dbReference type="GO" id="GO:0015074">
    <property type="term" value="P:DNA integration"/>
    <property type="evidence" value="ECO:0007669"/>
    <property type="project" value="InterPro"/>
</dbReference>
<dbReference type="SUPFAM" id="SSF53098">
    <property type="entry name" value="Ribonuclease H-like"/>
    <property type="match status" value="1"/>
</dbReference>